<dbReference type="GO" id="GO:0015940">
    <property type="term" value="P:pantothenate biosynthetic process"/>
    <property type="evidence" value="ECO:0007669"/>
    <property type="project" value="UniProtKB-UniRule"/>
</dbReference>
<evidence type="ECO:0000256" key="2">
    <source>
        <dbReference type="ARBA" id="ARBA00008676"/>
    </source>
</evidence>
<dbReference type="NCBIfam" id="NF001452">
    <property type="entry name" value="PRK00311.1"/>
    <property type="match status" value="1"/>
</dbReference>
<dbReference type="KEGG" id="tcd:AAIA72_13845"/>
<keyword evidence="8 11" id="KW-0460">Magnesium</keyword>
<evidence type="ECO:0000256" key="9">
    <source>
        <dbReference type="PIRSR" id="PIRSR000388-1"/>
    </source>
</evidence>
<dbReference type="GO" id="GO:0000287">
    <property type="term" value="F:magnesium ion binding"/>
    <property type="evidence" value="ECO:0007669"/>
    <property type="project" value="TreeGrafter"/>
</dbReference>
<evidence type="ECO:0000313" key="12">
    <source>
        <dbReference type="EMBL" id="XDT71874.1"/>
    </source>
</evidence>
<organism evidence="12">
    <name type="scientific">Thermohahella caldifontis</name>
    <dbReference type="NCBI Taxonomy" id="3142973"/>
    <lineage>
        <taxon>Bacteria</taxon>
        <taxon>Pseudomonadati</taxon>
        <taxon>Pseudomonadota</taxon>
        <taxon>Gammaproteobacteria</taxon>
        <taxon>Oceanospirillales</taxon>
        <taxon>Hahellaceae</taxon>
        <taxon>Thermohahella</taxon>
    </lineage>
</organism>
<feature type="active site" description="Proton acceptor" evidence="8 9">
    <location>
        <position position="180"/>
    </location>
</feature>
<dbReference type="PANTHER" id="PTHR20881">
    <property type="entry name" value="3-METHYL-2-OXOBUTANOATE HYDROXYMETHYLTRANSFERASE"/>
    <property type="match status" value="1"/>
</dbReference>
<keyword evidence="8" id="KW-0963">Cytoplasm</keyword>
<evidence type="ECO:0000256" key="10">
    <source>
        <dbReference type="PIRSR" id="PIRSR000388-2"/>
    </source>
</evidence>
<dbReference type="GO" id="GO:0003864">
    <property type="term" value="F:3-methyl-2-oxobutanoate hydroxymethyltransferase activity"/>
    <property type="evidence" value="ECO:0007669"/>
    <property type="project" value="UniProtKB-UniRule"/>
</dbReference>
<dbReference type="InterPro" id="IPR015813">
    <property type="entry name" value="Pyrv/PenolPyrv_kinase-like_dom"/>
</dbReference>
<dbReference type="FunFam" id="3.20.20.60:FF:000003">
    <property type="entry name" value="3-methyl-2-oxobutanoate hydroxymethyltransferase"/>
    <property type="match status" value="1"/>
</dbReference>
<dbReference type="HAMAP" id="MF_00156">
    <property type="entry name" value="PanB"/>
    <property type="match status" value="1"/>
</dbReference>
<evidence type="ECO:0000256" key="5">
    <source>
        <dbReference type="ARBA" id="ARBA00022679"/>
    </source>
</evidence>
<proteinExistence type="inferred from homology"/>
<dbReference type="Pfam" id="PF02548">
    <property type="entry name" value="Pantoate_transf"/>
    <property type="match status" value="1"/>
</dbReference>
<dbReference type="PIRSF" id="PIRSF000388">
    <property type="entry name" value="Pantoate_hydroxy_MeTrfase"/>
    <property type="match status" value="1"/>
</dbReference>
<accession>A0AB39UU38</accession>
<dbReference type="InterPro" id="IPR040442">
    <property type="entry name" value="Pyrv_kinase-like_dom_sf"/>
</dbReference>
<evidence type="ECO:0000256" key="4">
    <source>
        <dbReference type="ARBA" id="ARBA00022655"/>
    </source>
</evidence>
<comment type="subunit">
    <text evidence="3 8">Homodecamer; pentamer of dimers.</text>
</comment>
<keyword evidence="6 8" id="KW-0479">Metal-binding</keyword>
<reference evidence="12" key="1">
    <citation type="submission" date="2024-05" db="EMBL/GenBank/DDBJ databases">
        <title>Genome sequencing of novel strain.</title>
        <authorList>
            <person name="Ganbat D."/>
            <person name="Ganbat S."/>
            <person name="Lee S.-J."/>
        </authorList>
    </citation>
    <scope>NUCLEOTIDE SEQUENCE</scope>
    <source>
        <strain evidence="12">SMD15-11</strain>
    </source>
</reference>
<protein>
    <recommendedName>
        <fullName evidence="8">3-methyl-2-oxobutanoate hydroxymethyltransferase</fullName>
        <ecNumber evidence="8">2.1.2.11</ecNumber>
    </recommendedName>
    <alternativeName>
        <fullName evidence="8">Ketopantoate hydroxymethyltransferase</fullName>
        <shortName evidence="8">KPHMT</shortName>
    </alternativeName>
</protein>
<dbReference type="CDD" id="cd06557">
    <property type="entry name" value="KPHMT-like"/>
    <property type="match status" value="1"/>
</dbReference>
<dbReference type="Gene3D" id="3.20.20.60">
    <property type="entry name" value="Phosphoenolpyruvate-binding domains"/>
    <property type="match status" value="1"/>
</dbReference>
<feature type="binding site" evidence="8 11">
    <location>
        <position position="83"/>
    </location>
    <ligand>
        <name>Mg(2+)</name>
        <dbReference type="ChEBI" id="CHEBI:18420"/>
    </ligand>
</feature>
<comment type="cofactor">
    <cofactor evidence="8 11">
        <name>Mg(2+)</name>
        <dbReference type="ChEBI" id="CHEBI:18420"/>
    </cofactor>
    <text evidence="8 11">Binds 1 Mg(2+) ion per subunit.</text>
</comment>
<evidence type="ECO:0000256" key="11">
    <source>
        <dbReference type="PIRSR" id="PIRSR000388-3"/>
    </source>
</evidence>
<dbReference type="EMBL" id="CP154858">
    <property type="protein sequence ID" value="XDT71874.1"/>
    <property type="molecule type" value="Genomic_DNA"/>
</dbReference>
<sequence length="264" mass="28132">MAVTLTTLHQHKANGEKFAVLTAYDATFAHEVSSAGVEVILVGDSLGMVLQGHDSTLPVTIEDMAYHTACVRRGNQGALIMADMPFMTYPDPDTAMDNARILMQAGAHLVKLEGGAWLCETVERMAYQGIPVCAHLGLTPQSVNKFGGYKVQGRDEAAALKMLEDARALEDAGADLLLLECVPTEVAAELTANARVPVIGIGAGPHTDAQVLVLHDLLGLGSGRRPRFVKNFLEGQPSIQAALKAYVDAVKSGAFPTQEHAFTR</sequence>
<keyword evidence="4 8" id="KW-0566">Pantothenate biosynthesis</keyword>
<evidence type="ECO:0000256" key="1">
    <source>
        <dbReference type="ARBA" id="ARBA00005033"/>
    </source>
</evidence>
<comment type="similarity">
    <text evidence="2 8">Belongs to the PanB family.</text>
</comment>
<dbReference type="NCBIfam" id="TIGR00222">
    <property type="entry name" value="panB"/>
    <property type="match status" value="1"/>
</dbReference>
<dbReference type="PANTHER" id="PTHR20881:SF0">
    <property type="entry name" value="3-METHYL-2-OXOBUTANOATE HYDROXYMETHYLTRANSFERASE"/>
    <property type="match status" value="1"/>
</dbReference>
<dbReference type="InterPro" id="IPR003700">
    <property type="entry name" value="Pantoate_hydroxy_MeTrfase"/>
</dbReference>
<comment type="pathway">
    <text evidence="1 8">Cofactor biosynthesis; (R)-pantothenate biosynthesis; (R)-pantoate from 3-methyl-2-oxobutanoate: step 1/2.</text>
</comment>
<evidence type="ECO:0000256" key="8">
    <source>
        <dbReference type="HAMAP-Rule" id="MF_00156"/>
    </source>
</evidence>
<dbReference type="GO" id="GO:0005737">
    <property type="term" value="C:cytoplasm"/>
    <property type="evidence" value="ECO:0007669"/>
    <property type="project" value="UniProtKB-SubCell"/>
</dbReference>
<feature type="binding site" evidence="8 11">
    <location>
        <position position="113"/>
    </location>
    <ligand>
        <name>Mg(2+)</name>
        <dbReference type="ChEBI" id="CHEBI:18420"/>
    </ligand>
</feature>
<dbReference type="RefSeq" id="WP_369600898.1">
    <property type="nucleotide sequence ID" value="NZ_CP154858.1"/>
</dbReference>
<dbReference type="AlphaFoldDB" id="A0AB39UU38"/>
<comment type="function">
    <text evidence="7 8">Catalyzes the reversible reaction in which hydroxymethyl group from 5,10-methylenetetrahydrofolate is transferred onto alpha-ketoisovalerate to form ketopantoate.</text>
</comment>
<keyword evidence="5 8" id="KW-0808">Transferase</keyword>
<evidence type="ECO:0000256" key="6">
    <source>
        <dbReference type="ARBA" id="ARBA00022723"/>
    </source>
</evidence>
<comment type="subcellular location">
    <subcellularLocation>
        <location evidence="8">Cytoplasm</location>
    </subcellularLocation>
</comment>
<dbReference type="EC" id="2.1.2.11" evidence="8"/>
<feature type="binding site" evidence="8 11">
    <location>
        <position position="44"/>
    </location>
    <ligand>
        <name>Mg(2+)</name>
        <dbReference type="ChEBI" id="CHEBI:18420"/>
    </ligand>
</feature>
<evidence type="ECO:0000256" key="7">
    <source>
        <dbReference type="ARBA" id="ARBA00056497"/>
    </source>
</evidence>
<name>A0AB39UU38_9GAMM</name>
<gene>
    <name evidence="8 12" type="primary">panB</name>
    <name evidence="12" type="ORF">AAIA72_13845</name>
</gene>
<feature type="binding site" evidence="8 10">
    <location>
        <begin position="44"/>
        <end position="45"/>
    </location>
    <ligand>
        <name>3-methyl-2-oxobutanoate</name>
        <dbReference type="ChEBI" id="CHEBI:11851"/>
    </ligand>
</feature>
<feature type="binding site" evidence="8 10">
    <location>
        <position position="111"/>
    </location>
    <ligand>
        <name>3-methyl-2-oxobutanoate</name>
        <dbReference type="ChEBI" id="CHEBI:11851"/>
    </ligand>
</feature>
<feature type="binding site" evidence="8 10">
    <location>
        <position position="83"/>
    </location>
    <ligand>
        <name>3-methyl-2-oxobutanoate</name>
        <dbReference type="ChEBI" id="CHEBI:11851"/>
    </ligand>
</feature>
<evidence type="ECO:0000256" key="3">
    <source>
        <dbReference type="ARBA" id="ARBA00011424"/>
    </source>
</evidence>
<comment type="catalytic activity">
    <reaction evidence="8">
        <text>(6R)-5,10-methylene-5,6,7,8-tetrahydrofolate + 3-methyl-2-oxobutanoate + H2O = 2-dehydropantoate + (6S)-5,6,7,8-tetrahydrofolate</text>
        <dbReference type="Rhea" id="RHEA:11824"/>
        <dbReference type="ChEBI" id="CHEBI:11561"/>
        <dbReference type="ChEBI" id="CHEBI:11851"/>
        <dbReference type="ChEBI" id="CHEBI:15377"/>
        <dbReference type="ChEBI" id="CHEBI:15636"/>
        <dbReference type="ChEBI" id="CHEBI:57453"/>
        <dbReference type="EC" id="2.1.2.11"/>
    </reaction>
</comment>
<dbReference type="SUPFAM" id="SSF51621">
    <property type="entry name" value="Phosphoenolpyruvate/pyruvate domain"/>
    <property type="match status" value="1"/>
</dbReference>